<organism evidence="3 4">
    <name type="scientific">Pseudoroseicyclus aestuarii</name>
    <dbReference type="NCBI Taxonomy" id="1795041"/>
    <lineage>
        <taxon>Bacteria</taxon>
        <taxon>Pseudomonadati</taxon>
        <taxon>Pseudomonadota</taxon>
        <taxon>Alphaproteobacteria</taxon>
        <taxon>Rhodobacterales</taxon>
        <taxon>Paracoccaceae</taxon>
        <taxon>Pseudoroseicyclus</taxon>
    </lineage>
</organism>
<dbReference type="RefSeq" id="WP_110814479.1">
    <property type="nucleotide sequence ID" value="NZ_QJTE01000003.1"/>
</dbReference>
<dbReference type="AlphaFoldDB" id="A0A318SQI0"/>
<dbReference type="PROSITE" id="PS50987">
    <property type="entry name" value="HTH_ARSR_2"/>
    <property type="match status" value="1"/>
</dbReference>
<evidence type="ECO:0000313" key="3">
    <source>
        <dbReference type="EMBL" id="PYE83932.1"/>
    </source>
</evidence>
<dbReference type="InterPro" id="IPR036390">
    <property type="entry name" value="WH_DNA-bd_sf"/>
</dbReference>
<dbReference type="PRINTS" id="PR00778">
    <property type="entry name" value="HTHARSR"/>
</dbReference>
<accession>A0A318SQI0</accession>
<dbReference type="InterPro" id="IPR036388">
    <property type="entry name" value="WH-like_DNA-bd_sf"/>
</dbReference>
<protein>
    <submittedName>
        <fullName evidence="3">ArsR family transcriptional regulator</fullName>
    </submittedName>
</protein>
<dbReference type="Gene3D" id="3.30.530.20">
    <property type="match status" value="1"/>
</dbReference>
<dbReference type="CDD" id="cd00090">
    <property type="entry name" value="HTH_ARSR"/>
    <property type="match status" value="1"/>
</dbReference>
<evidence type="ECO:0000256" key="1">
    <source>
        <dbReference type="ARBA" id="ARBA00006817"/>
    </source>
</evidence>
<dbReference type="EMBL" id="QJTE01000003">
    <property type="protein sequence ID" value="PYE83932.1"/>
    <property type="molecule type" value="Genomic_DNA"/>
</dbReference>
<dbReference type="InterPro" id="IPR013538">
    <property type="entry name" value="ASHA1/2-like_C"/>
</dbReference>
<dbReference type="InterPro" id="IPR023393">
    <property type="entry name" value="START-like_dom_sf"/>
</dbReference>
<dbReference type="PANTHER" id="PTHR38600">
    <property type="entry name" value="TRANSCRIPTIONAL REGULATORY PROTEIN"/>
    <property type="match status" value="1"/>
</dbReference>
<evidence type="ECO:0000259" key="2">
    <source>
        <dbReference type="PROSITE" id="PS50987"/>
    </source>
</evidence>
<keyword evidence="4" id="KW-1185">Reference proteome</keyword>
<dbReference type="OrthoDB" id="9815653at2"/>
<name>A0A318SQI0_9RHOB</name>
<evidence type="ECO:0000313" key="4">
    <source>
        <dbReference type="Proteomes" id="UP000248311"/>
    </source>
</evidence>
<dbReference type="Pfam" id="PF08327">
    <property type="entry name" value="AHSA1"/>
    <property type="match status" value="1"/>
</dbReference>
<dbReference type="SMART" id="SM00418">
    <property type="entry name" value="HTH_ARSR"/>
    <property type="match status" value="1"/>
</dbReference>
<dbReference type="InterPro" id="IPR011991">
    <property type="entry name" value="ArsR-like_HTH"/>
</dbReference>
<dbReference type="PANTHER" id="PTHR38600:SF1">
    <property type="entry name" value="TRANSCRIPTIONAL REGULATORY PROTEIN"/>
    <property type="match status" value="1"/>
</dbReference>
<comment type="similarity">
    <text evidence="1">Belongs to the AHA1 family.</text>
</comment>
<dbReference type="Pfam" id="PF12840">
    <property type="entry name" value="HTH_20"/>
    <property type="match status" value="1"/>
</dbReference>
<gene>
    <name evidence="3" type="ORF">DFP88_103293</name>
</gene>
<dbReference type="SUPFAM" id="SSF55961">
    <property type="entry name" value="Bet v1-like"/>
    <property type="match status" value="1"/>
</dbReference>
<proteinExistence type="inferred from homology"/>
<dbReference type="GO" id="GO:0003700">
    <property type="term" value="F:DNA-binding transcription factor activity"/>
    <property type="evidence" value="ECO:0007669"/>
    <property type="project" value="InterPro"/>
</dbReference>
<feature type="domain" description="HTH arsR-type" evidence="2">
    <location>
        <begin position="1"/>
        <end position="88"/>
    </location>
</feature>
<dbReference type="Gene3D" id="1.10.10.10">
    <property type="entry name" value="Winged helix-like DNA-binding domain superfamily/Winged helix DNA-binding domain"/>
    <property type="match status" value="1"/>
</dbReference>
<reference evidence="3 4" key="1">
    <citation type="submission" date="2018-06" db="EMBL/GenBank/DDBJ databases">
        <title>Genomic Encyclopedia of Type Strains, Phase III (KMG-III): the genomes of soil and plant-associated and newly described type strains.</title>
        <authorList>
            <person name="Whitman W."/>
        </authorList>
    </citation>
    <scope>NUCLEOTIDE SEQUENCE [LARGE SCALE GENOMIC DNA]</scope>
    <source>
        <strain evidence="3 4">CECT 9025</strain>
    </source>
</reference>
<sequence length="252" mass="28562">MDAIFKALNDPARRALLDSLRRRDGQTLKELEQQLEMTRFGVMKHLKVLEEAQLVVPRRAGRFKHHYLNAVPLQEALDRWIEPFRAAPLARSLLDLKHTLEGPPPMTKPDLVAVTFIRCTPEALWQALTDAQAYARWDFLGQTAERDGATVTYRLPDGTVTLLARDLEVEAPRRLVTSFEPKWDDVTAPSRVTYLIETEGNFCKLTVEHFDLTNDPDGGTAEGWHRSLAGLKTYLETGQDANFGGAYLMEQM</sequence>
<dbReference type="InterPro" id="IPR001845">
    <property type="entry name" value="HTH_ArsR_DNA-bd_dom"/>
</dbReference>
<dbReference type="SUPFAM" id="SSF46785">
    <property type="entry name" value="Winged helix' DNA-binding domain"/>
    <property type="match status" value="1"/>
</dbReference>
<comment type="caution">
    <text evidence="3">The sequence shown here is derived from an EMBL/GenBank/DDBJ whole genome shotgun (WGS) entry which is preliminary data.</text>
</comment>
<dbReference type="Proteomes" id="UP000248311">
    <property type="component" value="Unassembled WGS sequence"/>
</dbReference>